<evidence type="ECO:0000313" key="2">
    <source>
        <dbReference type="EMBL" id="GAA3788597.1"/>
    </source>
</evidence>
<dbReference type="EMBL" id="BAAAZR010000001">
    <property type="protein sequence ID" value="GAA3788597.1"/>
    <property type="molecule type" value="Genomic_DNA"/>
</dbReference>
<sequence length="192" mass="22772">MRACHAARGAARRPVRGWPGPTWLRNPPAWSRRQDRWPCPYAARALRPCAGRRDPWGPEWIQDPAGWSRESSLSRGRAFRSREFRDRAFRRGYLRGRASQSREWPQDRAFPSREWFREWFRAYRKGRERLRGGERHRGRAVSRDQDRRDRAAGCRRGRAAERSTGRRASREPEPPRAASARAWWDPLPDCRE</sequence>
<dbReference type="Proteomes" id="UP001500888">
    <property type="component" value="Unassembled WGS sequence"/>
</dbReference>
<evidence type="ECO:0000313" key="3">
    <source>
        <dbReference type="Proteomes" id="UP001500888"/>
    </source>
</evidence>
<name>A0ABP7H912_9ACTN</name>
<keyword evidence="3" id="KW-1185">Reference proteome</keyword>
<reference evidence="3" key="1">
    <citation type="journal article" date="2019" name="Int. J. Syst. Evol. Microbiol.">
        <title>The Global Catalogue of Microorganisms (GCM) 10K type strain sequencing project: providing services to taxonomists for standard genome sequencing and annotation.</title>
        <authorList>
            <consortium name="The Broad Institute Genomics Platform"/>
            <consortium name="The Broad Institute Genome Sequencing Center for Infectious Disease"/>
            <person name="Wu L."/>
            <person name="Ma J."/>
        </authorList>
    </citation>
    <scope>NUCLEOTIDE SEQUENCE [LARGE SCALE GENOMIC DNA]</scope>
    <source>
        <strain evidence="3">JCM 16908</strain>
    </source>
</reference>
<evidence type="ECO:0000256" key="1">
    <source>
        <dbReference type="SAM" id="MobiDB-lite"/>
    </source>
</evidence>
<comment type="caution">
    <text evidence="2">The sequence shown here is derived from an EMBL/GenBank/DDBJ whole genome shotgun (WGS) entry which is preliminary data.</text>
</comment>
<accession>A0ABP7H912</accession>
<proteinExistence type="predicted"/>
<protein>
    <submittedName>
        <fullName evidence="2">Uncharacterized protein</fullName>
    </submittedName>
</protein>
<gene>
    <name evidence="2" type="ORF">GCM10022226_04080</name>
</gene>
<organism evidence="2 3">
    <name type="scientific">Sphaerisporangium flaviroseum</name>
    <dbReference type="NCBI Taxonomy" id="509199"/>
    <lineage>
        <taxon>Bacteria</taxon>
        <taxon>Bacillati</taxon>
        <taxon>Actinomycetota</taxon>
        <taxon>Actinomycetes</taxon>
        <taxon>Streptosporangiales</taxon>
        <taxon>Streptosporangiaceae</taxon>
        <taxon>Sphaerisporangium</taxon>
    </lineage>
</organism>
<feature type="region of interest" description="Disordered" evidence="1">
    <location>
        <begin position="131"/>
        <end position="192"/>
    </location>
</feature>
<feature type="compositionally biased region" description="Basic and acidic residues" evidence="1">
    <location>
        <begin position="131"/>
        <end position="174"/>
    </location>
</feature>